<gene>
    <name evidence="3" type="ORF">AB852_07695</name>
</gene>
<reference evidence="3 4" key="1">
    <citation type="submission" date="2015-06" db="EMBL/GenBank/DDBJ databases">
        <title>Cloning and characterization of the uncialamcin biosynthetic gene cluster.</title>
        <authorList>
            <person name="Yan X."/>
            <person name="Huang T."/>
            <person name="Ge H."/>
            <person name="Shen B."/>
        </authorList>
    </citation>
    <scope>NUCLEOTIDE SEQUENCE [LARGE SCALE GENOMIC DNA]</scope>
    <source>
        <strain evidence="3 4">DCA2648</strain>
    </source>
</reference>
<dbReference type="Gene3D" id="1.10.1780.10">
    <property type="entry name" value="Clp, N-terminal domain"/>
    <property type="match status" value="2"/>
</dbReference>
<organism evidence="3 4">
    <name type="scientific">Streptomyces uncialis</name>
    <dbReference type="NCBI Taxonomy" id="1048205"/>
    <lineage>
        <taxon>Bacteria</taxon>
        <taxon>Bacillati</taxon>
        <taxon>Actinomycetota</taxon>
        <taxon>Actinomycetes</taxon>
        <taxon>Kitasatosporales</taxon>
        <taxon>Streptomycetaceae</taxon>
        <taxon>Streptomyces</taxon>
    </lineage>
</organism>
<proteinExistence type="predicted"/>
<protein>
    <submittedName>
        <fullName evidence="3">Peptidase</fullName>
    </submittedName>
</protein>
<dbReference type="Proteomes" id="UP000186455">
    <property type="component" value="Unassembled WGS sequence"/>
</dbReference>
<feature type="domain" description="Clp R" evidence="2">
    <location>
        <begin position="2"/>
        <end position="186"/>
    </location>
</feature>
<evidence type="ECO:0000313" key="4">
    <source>
        <dbReference type="Proteomes" id="UP000186455"/>
    </source>
</evidence>
<evidence type="ECO:0000256" key="1">
    <source>
        <dbReference type="PROSITE-ProRule" id="PRU01251"/>
    </source>
</evidence>
<name>A0A1Q4VF58_9ACTN</name>
<comment type="caution">
    <text evidence="3">The sequence shown here is derived from an EMBL/GenBank/DDBJ whole genome shotgun (WGS) entry which is preliminary data.</text>
</comment>
<dbReference type="Pfam" id="PF02861">
    <property type="entry name" value="Clp_N"/>
    <property type="match status" value="1"/>
</dbReference>
<dbReference type="SUPFAM" id="SSF81923">
    <property type="entry name" value="Double Clp-N motif"/>
    <property type="match status" value="1"/>
</dbReference>
<keyword evidence="1" id="KW-0677">Repeat</keyword>
<keyword evidence="4" id="KW-1185">Reference proteome</keyword>
<dbReference type="STRING" id="1048205.AB852_07695"/>
<dbReference type="PROSITE" id="PS51903">
    <property type="entry name" value="CLP_R"/>
    <property type="match status" value="1"/>
</dbReference>
<dbReference type="InterPro" id="IPR036628">
    <property type="entry name" value="Clp_N_dom_sf"/>
</dbReference>
<dbReference type="EMBL" id="LFBV01000001">
    <property type="protein sequence ID" value="OKH96454.1"/>
    <property type="molecule type" value="Genomic_DNA"/>
</dbReference>
<dbReference type="RefSeq" id="WP_073784867.1">
    <property type="nucleotide sequence ID" value="NZ_LFBV01000001.1"/>
</dbReference>
<sequence>MFERFTKDARAVVVDALGHAERAGARTVGEEHLLLALFDREGSRASFALAALGADRRRDSVERALDDARRRGGLSRADSEALAGFGIDVDELVTRVEDGHGAGALASAGRRAGGRRGWFGRVLFAPESKDVLTRSLRIALGRREREIGDHHVLLAVTSRPGVGAEVLADHGVERLALERVLYGTAA</sequence>
<evidence type="ECO:0000313" key="3">
    <source>
        <dbReference type="EMBL" id="OKH96454.1"/>
    </source>
</evidence>
<accession>A0A1Q4VF58</accession>
<dbReference type="InterPro" id="IPR004176">
    <property type="entry name" value="Clp_R_N"/>
</dbReference>
<dbReference type="AlphaFoldDB" id="A0A1Q4VF58"/>
<evidence type="ECO:0000259" key="2">
    <source>
        <dbReference type="PROSITE" id="PS51903"/>
    </source>
</evidence>